<proteinExistence type="predicted"/>
<sequence length="88" mass="10010">MSGKSHRNLQVFGGFVQCLPDKREEVVKCRFCVHSVRFKTQNAEISSPARAFCSRVRSTDEVDLKDIVEVVCDDVKQEGYRSMLNVIS</sequence>
<comment type="caution">
    <text evidence="1">The sequence shown here is derived from an EMBL/GenBank/DDBJ whole genome shotgun (WGS) entry which is preliminary data.</text>
</comment>
<organism evidence="1 2">
    <name type="scientific">Methanospirillum stamsii</name>
    <dbReference type="NCBI Taxonomy" id="1277351"/>
    <lineage>
        <taxon>Archaea</taxon>
        <taxon>Methanobacteriati</taxon>
        <taxon>Methanobacteriota</taxon>
        <taxon>Stenosarchaea group</taxon>
        <taxon>Methanomicrobia</taxon>
        <taxon>Methanomicrobiales</taxon>
        <taxon>Methanospirillaceae</taxon>
        <taxon>Methanospirillum</taxon>
    </lineage>
</organism>
<dbReference type="Proteomes" id="UP000245934">
    <property type="component" value="Unassembled WGS sequence"/>
</dbReference>
<dbReference type="GeneID" id="97609379"/>
<accession>A0A2V2NGU1</accession>
<dbReference type="EMBL" id="QGMZ01000008">
    <property type="protein sequence ID" value="PWR75617.1"/>
    <property type="molecule type" value="Genomic_DNA"/>
</dbReference>
<name>A0A2V2NGU1_9EURY</name>
<dbReference type="AlphaFoldDB" id="A0A2V2NGU1"/>
<keyword evidence="2" id="KW-1185">Reference proteome</keyword>
<reference evidence="1 2" key="1">
    <citation type="submission" date="2018-05" db="EMBL/GenBank/DDBJ databases">
        <title>Draft genome of Methanospirillum stamsii Pt1.</title>
        <authorList>
            <person name="Dueholm M.S."/>
            <person name="Nielsen P.H."/>
            <person name="Bakmann L.F."/>
            <person name="Otzen D.E."/>
        </authorList>
    </citation>
    <scope>NUCLEOTIDE SEQUENCE [LARGE SCALE GENOMIC DNA]</scope>
    <source>
        <strain evidence="1 2">Pt1</strain>
    </source>
</reference>
<dbReference type="OrthoDB" id="113807at2157"/>
<evidence type="ECO:0000313" key="1">
    <source>
        <dbReference type="EMBL" id="PWR75617.1"/>
    </source>
</evidence>
<protein>
    <submittedName>
        <fullName evidence="1">Uncharacterized protein</fullName>
    </submittedName>
</protein>
<gene>
    <name evidence="1" type="ORF">DLD82_03265</name>
</gene>
<dbReference type="RefSeq" id="WP_109939682.1">
    <property type="nucleotide sequence ID" value="NZ_CP176366.1"/>
</dbReference>
<evidence type="ECO:0000313" key="2">
    <source>
        <dbReference type="Proteomes" id="UP000245934"/>
    </source>
</evidence>